<keyword evidence="4 5" id="KW-0472">Membrane</keyword>
<dbReference type="Pfam" id="PF04479">
    <property type="entry name" value="RTA1"/>
    <property type="match status" value="1"/>
</dbReference>
<name>A0ABR4PW90_9HELO</name>
<gene>
    <name evidence="6" type="ORF">PVAG01_00941</name>
</gene>
<dbReference type="PANTHER" id="PTHR31465">
    <property type="entry name" value="PROTEIN RTA1-RELATED"/>
    <property type="match status" value="1"/>
</dbReference>
<dbReference type="InterPro" id="IPR007568">
    <property type="entry name" value="RTA1"/>
</dbReference>
<reference evidence="6 7" key="1">
    <citation type="submission" date="2024-06" db="EMBL/GenBank/DDBJ databases">
        <title>Complete genome of Phlyctema vagabunda strain 19-DSS-EL-015.</title>
        <authorList>
            <person name="Fiorenzani C."/>
        </authorList>
    </citation>
    <scope>NUCLEOTIDE SEQUENCE [LARGE SCALE GENOMIC DNA]</scope>
    <source>
        <strain evidence="6 7">19-DSS-EL-015</strain>
    </source>
</reference>
<comment type="caution">
    <text evidence="6">The sequence shown here is derived from an EMBL/GenBank/DDBJ whole genome shotgun (WGS) entry which is preliminary data.</text>
</comment>
<evidence type="ECO:0000313" key="6">
    <source>
        <dbReference type="EMBL" id="KAL3427432.1"/>
    </source>
</evidence>
<dbReference type="PANTHER" id="PTHR31465:SF11">
    <property type="entry name" value="DOMAIN PROTEIN, PUTATIVE (AFU_ORTHOLOGUE AFUA_3G10770)-RELATED"/>
    <property type="match status" value="1"/>
</dbReference>
<sequence length="296" mass="32193">MPAAYPEYPACMKYDPDAYNGYGYRPSLVAGILFVILFFLSSATHAFQAFHYKTRWLSFIAVGAGIETLGWIARTGAHFCVYSGAYFSMQISLLIIAPAVTMAGIYIVLFRMIPILGQHTSPFPPKICLTICLVVDCISLVMQAVGGGLVSTASSNGTDMAPGTNIMVTGIIFQLSATVTFAILMSIVFFRGRNELAMSTPLKRLAFAMIIAVLCMVTRGVYRSIELLEGWRGYLNLTERYVLSLDAALMILAVVILNFLNPGKLLQQGRAEKDAADPQRVVSIERKGSGSGSEIV</sequence>
<feature type="transmembrane region" description="Helical" evidence="5">
    <location>
        <begin position="166"/>
        <end position="190"/>
    </location>
</feature>
<feature type="transmembrane region" description="Helical" evidence="5">
    <location>
        <begin position="56"/>
        <end position="73"/>
    </location>
</feature>
<feature type="transmembrane region" description="Helical" evidence="5">
    <location>
        <begin position="127"/>
        <end position="146"/>
    </location>
</feature>
<feature type="transmembrane region" description="Helical" evidence="5">
    <location>
        <begin position="22"/>
        <end position="44"/>
    </location>
</feature>
<evidence type="ECO:0000256" key="3">
    <source>
        <dbReference type="ARBA" id="ARBA00022989"/>
    </source>
</evidence>
<proteinExistence type="predicted"/>
<dbReference type="Proteomes" id="UP001629113">
    <property type="component" value="Unassembled WGS sequence"/>
</dbReference>
<evidence type="ECO:0000256" key="1">
    <source>
        <dbReference type="ARBA" id="ARBA00004141"/>
    </source>
</evidence>
<keyword evidence="7" id="KW-1185">Reference proteome</keyword>
<keyword evidence="2 5" id="KW-0812">Transmembrane</keyword>
<evidence type="ECO:0000256" key="4">
    <source>
        <dbReference type="ARBA" id="ARBA00023136"/>
    </source>
</evidence>
<feature type="transmembrane region" description="Helical" evidence="5">
    <location>
        <begin position="241"/>
        <end position="260"/>
    </location>
</feature>
<evidence type="ECO:0000256" key="5">
    <source>
        <dbReference type="SAM" id="Phobius"/>
    </source>
</evidence>
<evidence type="ECO:0000256" key="2">
    <source>
        <dbReference type="ARBA" id="ARBA00022692"/>
    </source>
</evidence>
<comment type="subcellular location">
    <subcellularLocation>
        <location evidence="1">Membrane</location>
        <topology evidence="1">Multi-pass membrane protein</topology>
    </subcellularLocation>
</comment>
<feature type="transmembrane region" description="Helical" evidence="5">
    <location>
        <begin position="85"/>
        <end position="107"/>
    </location>
</feature>
<accession>A0ABR4PW90</accession>
<organism evidence="6 7">
    <name type="scientific">Phlyctema vagabunda</name>
    <dbReference type="NCBI Taxonomy" id="108571"/>
    <lineage>
        <taxon>Eukaryota</taxon>
        <taxon>Fungi</taxon>
        <taxon>Dikarya</taxon>
        <taxon>Ascomycota</taxon>
        <taxon>Pezizomycotina</taxon>
        <taxon>Leotiomycetes</taxon>
        <taxon>Helotiales</taxon>
        <taxon>Dermateaceae</taxon>
        <taxon>Phlyctema</taxon>
    </lineage>
</organism>
<evidence type="ECO:0000313" key="7">
    <source>
        <dbReference type="Proteomes" id="UP001629113"/>
    </source>
</evidence>
<feature type="transmembrane region" description="Helical" evidence="5">
    <location>
        <begin position="202"/>
        <end position="221"/>
    </location>
</feature>
<dbReference type="EMBL" id="JBFCZG010000001">
    <property type="protein sequence ID" value="KAL3427432.1"/>
    <property type="molecule type" value="Genomic_DNA"/>
</dbReference>
<protein>
    <submittedName>
        <fullName evidence="6">Rta1 domain-containing protein</fullName>
    </submittedName>
</protein>
<keyword evidence="3 5" id="KW-1133">Transmembrane helix</keyword>